<organism evidence="1">
    <name type="scientific">Rhizophora mucronata</name>
    <name type="common">Asiatic mangrove</name>
    <dbReference type="NCBI Taxonomy" id="61149"/>
    <lineage>
        <taxon>Eukaryota</taxon>
        <taxon>Viridiplantae</taxon>
        <taxon>Streptophyta</taxon>
        <taxon>Embryophyta</taxon>
        <taxon>Tracheophyta</taxon>
        <taxon>Spermatophyta</taxon>
        <taxon>Magnoliopsida</taxon>
        <taxon>eudicotyledons</taxon>
        <taxon>Gunneridae</taxon>
        <taxon>Pentapetalae</taxon>
        <taxon>rosids</taxon>
        <taxon>fabids</taxon>
        <taxon>Malpighiales</taxon>
        <taxon>Rhizophoraceae</taxon>
        <taxon>Rhizophora</taxon>
    </lineage>
</organism>
<proteinExistence type="predicted"/>
<accession>A0A2P2NL77</accession>
<protein>
    <submittedName>
        <fullName evidence="1">Leucine-rich repeat containing protein</fullName>
    </submittedName>
</protein>
<dbReference type="EMBL" id="GGEC01062742">
    <property type="protein sequence ID" value="MBX43226.1"/>
    <property type="molecule type" value="Transcribed_RNA"/>
</dbReference>
<dbReference type="AlphaFoldDB" id="A0A2P2NL77"/>
<evidence type="ECO:0000313" key="1">
    <source>
        <dbReference type="EMBL" id="MBX43226.1"/>
    </source>
</evidence>
<name>A0A2P2NL77_RHIMU</name>
<sequence length="77" mass="9480">MIITQLKSCHDFSLVHRHQFLPSKRFPFMYAFFEVHETSNCCYYQRNSITLFHNFLSNCFKGWWWPIALFERLVNKQ</sequence>
<reference evidence="1" key="1">
    <citation type="submission" date="2018-02" db="EMBL/GenBank/DDBJ databases">
        <title>Rhizophora mucronata_Transcriptome.</title>
        <authorList>
            <person name="Meera S.P."/>
            <person name="Sreeshan A."/>
            <person name="Augustine A."/>
        </authorList>
    </citation>
    <scope>NUCLEOTIDE SEQUENCE</scope>
    <source>
        <tissue evidence="1">Leaf</tissue>
    </source>
</reference>